<keyword evidence="5 7" id="KW-0251">Elongation factor</keyword>
<evidence type="ECO:0000256" key="3">
    <source>
        <dbReference type="ARBA" id="ARBA00009479"/>
    </source>
</evidence>
<proteinExistence type="inferred from homology"/>
<evidence type="ECO:0000259" key="10">
    <source>
        <dbReference type="SMART" id="SM00841"/>
    </source>
</evidence>
<dbReference type="InterPro" id="IPR013852">
    <property type="entry name" value="Transl_elong_P/YeiP_CS"/>
</dbReference>
<evidence type="ECO:0000313" key="13">
    <source>
        <dbReference type="Proteomes" id="UP000182229"/>
    </source>
</evidence>
<dbReference type="InterPro" id="IPR014722">
    <property type="entry name" value="Rib_uL2_dom2"/>
</dbReference>
<evidence type="ECO:0000256" key="1">
    <source>
        <dbReference type="ARBA" id="ARBA00004496"/>
    </source>
</evidence>
<dbReference type="SMART" id="SM01185">
    <property type="entry name" value="EFP"/>
    <property type="match status" value="1"/>
</dbReference>
<comment type="similarity">
    <text evidence="3 7 9">Belongs to the elongation factor P family.</text>
</comment>
<dbReference type="Pfam" id="PF08207">
    <property type="entry name" value="EFP_N"/>
    <property type="match status" value="1"/>
</dbReference>
<dbReference type="InterPro" id="IPR020599">
    <property type="entry name" value="Transl_elong_fac_P/YeiP"/>
</dbReference>
<feature type="domain" description="Elongation factor P C-terminal" evidence="10">
    <location>
        <begin position="132"/>
        <end position="188"/>
    </location>
</feature>
<dbReference type="Gene3D" id="2.30.30.30">
    <property type="match status" value="1"/>
</dbReference>
<dbReference type="Pfam" id="PF09285">
    <property type="entry name" value="Elong-fact-P_C"/>
    <property type="match status" value="1"/>
</dbReference>
<dbReference type="FunFam" id="2.40.50.140:FF:000009">
    <property type="entry name" value="Elongation factor P"/>
    <property type="match status" value="1"/>
</dbReference>
<accession>A0A1L9AZF6</accession>
<dbReference type="Pfam" id="PF01132">
    <property type="entry name" value="EFP"/>
    <property type="match status" value="1"/>
</dbReference>
<dbReference type="PROSITE" id="PS01275">
    <property type="entry name" value="EFP"/>
    <property type="match status" value="1"/>
</dbReference>
<dbReference type="Proteomes" id="UP000182229">
    <property type="component" value="Unassembled WGS sequence"/>
</dbReference>
<dbReference type="EMBL" id="MPIN01000014">
    <property type="protein sequence ID" value="OJH35408.1"/>
    <property type="molecule type" value="Genomic_DNA"/>
</dbReference>
<dbReference type="PANTHER" id="PTHR30053:SF12">
    <property type="entry name" value="ELONGATION FACTOR P (EF-P) FAMILY PROTEIN"/>
    <property type="match status" value="1"/>
</dbReference>
<dbReference type="HAMAP" id="MF_00141">
    <property type="entry name" value="EF_P"/>
    <property type="match status" value="1"/>
</dbReference>
<sequence length="193" mass="21271">MAGVIDTSEFRNGLKIEIDGEPFVIEYFQHVKPGKGSAFVRTKIRSLLSGRVLEPTMKSGDKVGVPDIEEKAMQFLYVQDGDYYFMDKRNFEQTFIGEKVLGDAKNFLKENIDADVLFWNGKAIAVTLPNSVDLKVTKCDPGVRGDTVSGALKPATLETGFVVNVPLFINEGDILKIDTREGGKYLTRVATAG</sequence>
<reference evidence="12 13" key="2">
    <citation type="submission" date="2016-12" db="EMBL/GenBank/DDBJ databases">
        <title>Draft Genome Sequence of Cystobacter ferrugineus Strain Cbfe23.</title>
        <authorList>
            <person name="Akbar S."/>
            <person name="Dowd S.E."/>
            <person name="Stevens D.C."/>
        </authorList>
    </citation>
    <scope>NUCLEOTIDE SEQUENCE [LARGE SCALE GENOMIC DNA]</scope>
    <source>
        <strain evidence="12 13">Cbfe23</strain>
    </source>
</reference>
<evidence type="ECO:0000256" key="9">
    <source>
        <dbReference type="RuleBase" id="RU004389"/>
    </source>
</evidence>
<dbReference type="UniPathway" id="UPA00345"/>
<dbReference type="InterPro" id="IPR001059">
    <property type="entry name" value="Transl_elong_P/YeiP_cen"/>
</dbReference>
<evidence type="ECO:0000256" key="5">
    <source>
        <dbReference type="ARBA" id="ARBA00022768"/>
    </source>
</evidence>
<dbReference type="PANTHER" id="PTHR30053">
    <property type="entry name" value="ELONGATION FACTOR P"/>
    <property type="match status" value="1"/>
</dbReference>
<reference evidence="13" key="1">
    <citation type="submission" date="2016-11" db="EMBL/GenBank/DDBJ databases">
        <authorList>
            <person name="Shukria A."/>
            <person name="Stevens D.C."/>
        </authorList>
    </citation>
    <scope>NUCLEOTIDE SEQUENCE [LARGE SCALE GENOMIC DNA]</scope>
    <source>
        <strain evidence="13">Cbfe23</strain>
    </source>
</reference>
<dbReference type="InterPro" id="IPR008991">
    <property type="entry name" value="Translation_prot_SH3-like_sf"/>
</dbReference>
<evidence type="ECO:0000256" key="4">
    <source>
        <dbReference type="ARBA" id="ARBA00022490"/>
    </source>
</evidence>
<dbReference type="InterPro" id="IPR011768">
    <property type="entry name" value="Transl_elongation_fac_P"/>
</dbReference>
<keyword evidence="13" id="KW-1185">Reference proteome</keyword>
<dbReference type="GO" id="GO:0003746">
    <property type="term" value="F:translation elongation factor activity"/>
    <property type="evidence" value="ECO:0007669"/>
    <property type="project" value="UniProtKB-UniRule"/>
</dbReference>
<dbReference type="OrthoDB" id="9801844at2"/>
<comment type="function">
    <text evidence="7">Involved in peptide bond synthesis. Stimulates efficient translation and peptide-bond synthesis on native or reconstituted 70S ribosomes in vitro. Probably functions indirectly by altering the affinity of the ribosome for aminoacyl-tRNA, thus increasing their reactivity as acceptors for peptidyl transferase.</text>
</comment>
<dbReference type="NCBIfam" id="NF001810">
    <property type="entry name" value="PRK00529.1"/>
    <property type="match status" value="1"/>
</dbReference>
<dbReference type="FunFam" id="2.40.50.140:FF:000004">
    <property type="entry name" value="Elongation factor P"/>
    <property type="match status" value="1"/>
</dbReference>
<dbReference type="RefSeq" id="WP_071903506.1">
    <property type="nucleotide sequence ID" value="NZ_MPIN01000014.1"/>
</dbReference>
<dbReference type="GO" id="GO:0043043">
    <property type="term" value="P:peptide biosynthetic process"/>
    <property type="evidence" value="ECO:0007669"/>
    <property type="project" value="InterPro"/>
</dbReference>
<dbReference type="PIRSF" id="PIRSF005901">
    <property type="entry name" value="EF-P"/>
    <property type="match status" value="1"/>
</dbReference>
<dbReference type="NCBIfam" id="TIGR00038">
    <property type="entry name" value="efp"/>
    <property type="match status" value="1"/>
</dbReference>
<evidence type="ECO:0000256" key="2">
    <source>
        <dbReference type="ARBA" id="ARBA00004815"/>
    </source>
</evidence>
<feature type="domain" description="Translation elongation factor P/YeiP central" evidence="11">
    <location>
        <begin position="70"/>
        <end position="124"/>
    </location>
</feature>
<dbReference type="GO" id="GO:0005829">
    <property type="term" value="C:cytosol"/>
    <property type="evidence" value="ECO:0007669"/>
    <property type="project" value="UniProtKB-ARBA"/>
</dbReference>
<organism evidence="12 13">
    <name type="scientific">Cystobacter ferrugineus</name>
    <dbReference type="NCBI Taxonomy" id="83449"/>
    <lineage>
        <taxon>Bacteria</taxon>
        <taxon>Pseudomonadati</taxon>
        <taxon>Myxococcota</taxon>
        <taxon>Myxococcia</taxon>
        <taxon>Myxococcales</taxon>
        <taxon>Cystobacterineae</taxon>
        <taxon>Archangiaceae</taxon>
        <taxon>Cystobacter</taxon>
    </lineage>
</organism>
<evidence type="ECO:0000256" key="6">
    <source>
        <dbReference type="ARBA" id="ARBA00022917"/>
    </source>
</evidence>
<dbReference type="InterPro" id="IPR013185">
    <property type="entry name" value="Transl_elong_KOW-like"/>
</dbReference>
<dbReference type="SUPFAM" id="SSF50104">
    <property type="entry name" value="Translation proteins SH3-like domain"/>
    <property type="match status" value="1"/>
</dbReference>
<gene>
    <name evidence="7" type="primary">efp</name>
    <name evidence="12" type="ORF">BON30_38370</name>
</gene>
<dbReference type="SMART" id="SM00841">
    <property type="entry name" value="Elong-fact-P_C"/>
    <property type="match status" value="1"/>
</dbReference>
<dbReference type="FunFam" id="2.30.30.30:FF:000003">
    <property type="entry name" value="Elongation factor P"/>
    <property type="match status" value="1"/>
</dbReference>
<comment type="caution">
    <text evidence="12">The sequence shown here is derived from an EMBL/GenBank/DDBJ whole genome shotgun (WGS) entry which is preliminary data.</text>
</comment>
<evidence type="ECO:0000313" key="12">
    <source>
        <dbReference type="EMBL" id="OJH35408.1"/>
    </source>
</evidence>
<dbReference type="AlphaFoldDB" id="A0A1L9AZF6"/>
<protein>
    <recommendedName>
        <fullName evidence="7 8">Elongation factor P</fullName>
        <shortName evidence="7">EF-P</shortName>
    </recommendedName>
</protein>
<keyword evidence="4 7" id="KW-0963">Cytoplasm</keyword>
<name>A0A1L9AZF6_9BACT</name>
<dbReference type="InterPro" id="IPR012340">
    <property type="entry name" value="NA-bd_OB-fold"/>
</dbReference>
<dbReference type="CDD" id="cd04470">
    <property type="entry name" value="S1_EF-P_repeat_1"/>
    <property type="match status" value="1"/>
</dbReference>
<dbReference type="InterPro" id="IPR015365">
    <property type="entry name" value="Elong-fact-P_C"/>
</dbReference>
<comment type="pathway">
    <text evidence="2 7">Protein biosynthesis; polypeptide chain elongation.</text>
</comment>
<keyword evidence="6 7" id="KW-0648">Protein biosynthesis</keyword>
<dbReference type="Gene3D" id="2.40.50.140">
    <property type="entry name" value="Nucleic acid-binding proteins"/>
    <property type="match status" value="2"/>
</dbReference>
<dbReference type="CDD" id="cd05794">
    <property type="entry name" value="S1_EF-P_repeat_2"/>
    <property type="match status" value="1"/>
</dbReference>
<dbReference type="STRING" id="83449.BON30_38370"/>
<dbReference type="SUPFAM" id="SSF50249">
    <property type="entry name" value="Nucleic acid-binding proteins"/>
    <property type="match status" value="2"/>
</dbReference>
<comment type="subcellular location">
    <subcellularLocation>
        <location evidence="1 7">Cytoplasm</location>
    </subcellularLocation>
</comment>
<evidence type="ECO:0000256" key="8">
    <source>
        <dbReference type="NCBIfam" id="TIGR00038"/>
    </source>
</evidence>
<evidence type="ECO:0000259" key="11">
    <source>
        <dbReference type="SMART" id="SM01185"/>
    </source>
</evidence>
<evidence type="ECO:0000256" key="7">
    <source>
        <dbReference type="HAMAP-Rule" id="MF_00141"/>
    </source>
</evidence>